<feature type="domain" description="C2H2-type" evidence="2">
    <location>
        <begin position="56"/>
        <end position="84"/>
    </location>
</feature>
<sequence>MLIEKNNNNNNNPFYHPLMLKMNLKFEADEDFGNNSPSDGSVEEKDLKRPDLKGTYPCSLCSKVFCHSSSLSRHRMQIHFSHYHCTICNKEIKIIGARIRFPNCDHQELDKQMGILTKESNHRPVAFDQSTSQLSRTKEISQLIPTETRRYSFCREPYYLDRLPEILKTQIKSIWALYRNGENCEMEVARTRNLVSSLSTKARMSLFGNLSAPCRPPPILANLPRKTQRKIAALWRSRDPNKGCGWQKQKTRFILLNLSSKHRPPPFRCEMPHFVHRLESTLQRAIQRIWLGYREGAPCHDQIDRQLSLLQSNEISLGSFRYPPPEAFKRIDRLKKFRHEK</sequence>
<dbReference type="Gene3D" id="3.30.160.60">
    <property type="entry name" value="Classic Zinc Finger"/>
    <property type="match status" value="1"/>
</dbReference>
<dbReference type="InterPro" id="IPR036236">
    <property type="entry name" value="Znf_C2H2_sf"/>
</dbReference>
<accession>A0AAF3FEW7</accession>
<keyword evidence="1" id="KW-0862">Zinc</keyword>
<evidence type="ECO:0000313" key="4">
    <source>
        <dbReference type="WBParaSite" id="MBELARI_LOCUS5501"/>
    </source>
</evidence>
<dbReference type="InterPro" id="IPR013087">
    <property type="entry name" value="Znf_C2H2_type"/>
</dbReference>
<name>A0AAF3FEW7_9BILA</name>
<keyword evidence="1" id="KW-0863">Zinc-finger</keyword>
<evidence type="ECO:0000313" key="3">
    <source>
        <dbReference type="Proteomes" id="UP000887575"/>
    </source>
</evidence>
<evidence type="ECO:0000259" key="2">
    <source>
        <dbReference type="PROSITE" id="PS50157"/>
    </source>
</evidence>
<reference evidence="4" key="1">
    <citation type="submission" date="2024-02" db="UniProtKB">
        <authorList>
            <consortium name="WormBaseParasite"/>
        </authorList>
    </citation>
    <scope>IDENTIFICATION</scope>
</reference>
<dbReference type="Proteomes" id="UP000887575">
    <property type="component" value="Unassembled WGS sequence"/>
</dbReference>
<organism evidence="3 4">
    <name type="scientific">Mesorhabditis belari</name>
    <dbReference type="NCBI Taxonomy" id="2138241"/>
    <lineage>
        <taxon>Eukaryota</taxon>
        <taxon>Metazoa</taxon>
        <taxon>Ecdysozoa</taxon>
        <taxon>Nematoda</taxon>
        <taxon>Chromadorea</taxon>
        <taxon>Rhabditida</taxon>
        <taxon>Rhabditina</taxon>
        <taxon>Rhabditomorpha</taxon>
        <taxon>Rhabditoidea</taxon>
        <taxon>Rhabditidae</taxon>
        <taxon>Mesorhabditinae</taxon>
        <taxon>Mesorhabditis</taxon>
    </lineage>
</organism>
<dbReference type="SUPFAM" id="SSF57667">
    <property type="entry name" value="beta-beta-alpha zinc fingers"/>
    <property type="match status" value="1"/>
</dbReference>
<dbReference type="PROSITE" id="PS00028">
    <property type="entry name" value="ZINC_FINGER_C2H2_1"/>
    <property type="match status" value="1"/>
</dbReference>
<protein>
    <recommendedName>
        <fullName evidence="2">C2H2-type domain-containing protein</fullName>
    </recommendedName>
</protein>
<dbReference type="GO" id="GO:0008270">
    <property type="term" value="F:zinc ion binding"/>
    <property type="evidence" value="ECO:0007669"/>
    <property type="project" value="UniProtKB-KW"/>
</dbReference>
<dbReference type="AlphaFoldDB" id="A0AAF3FEW7"/>
<proteinExistence type="predicted"/>
<evidence type="ECO:0000256" key="1">
    <source>
        <dbReference type="PROSITE-ProRule" id="PRU00042"/>
    </source>
</evidence>
<keyword evidence="3" id="KW-1185">Reference proteome</keyword>
<keyword evidence="1" id="KW-0479">Metal-binding</keyword>
<dbReference type="WBParaSite" id="MBELARI_LOCUS5501">
    <property type="protein sequence ID" value="MBELARI_LOCUS5501"/>
    <property type="gene ID" value="MBELARI_LOCUS5501"/>
</dbReference>
<dbReference type="PROSITE" id="PS50157">
    <property type="entry name" value="ZINC_FINGER_C2H2_2"/>
    <property type="match status" value="1"/>
</dbReference>